<protein>
    <submittedName>
        <fullName evidence="1">Methyltransferase domain-containing protein</fullName>
    </submittedName>
</protein>
<dbReference type="SUPFAM" id="SSF53335">
    <property type="entry name" value="S-adenosyl-L-methionine-dependent methyltransferases"/>
    <property type="match status" value="1"/>
</dbReference>
<organism evidence="1 2">
    <name type="scientific">Paractinoplanes atraurantiacus</name>
    <dbReference type="NCBI Taxonomy" id="1036182"/>
    <lineage>
        <taxon>Bacteria</taxon>
        <taxon>Bacillati</taxon>
        <taxon>Actinomycetota</taxon>
        <taxon>Actinomycetes</taxon>
        <taxon>Micromonosporales</taxon>
        <taxon>Micromonosporaceae</taxon>
        <taxon>Paractinoplanes</taxon>
    </lineage>
</organism>
<dbReference type="RefSeq" id="WP_245923748.1">
    <property type="nucleotide sequence ID" value="NZ_OBDY01000034.1"/>
</dbReference>
<dbReference type="GO" id="GO:0008168">
    <property type="term" value="F:methyltransferase activity"/>
    <property type="evidence" value="ECO:0007669"/>
    <property type="project" value="UniProtKB-KW"/>
</dbReference>
<dbReference type="Pfam" id="PF13578">
    <property type="entry name" value="Methyltransf_24"/>
    <property type="match status" value="1"/>
</dbReference>
<accession>A0A285K8C6</accession>
<proteinExistence type="predicted"/>
<dbReference type="GO" id="GO:0032259">
    <property type="term" value="P:methylation"/>
    <property type="evidence" value="ECO:0007669"/>
    <property type="project" value="UniProtKB-KW"/>
</dbReference>
<sequence>MNPFLQKVYQPGLNVEPATAELLATVVRIAKARDVVEIGTANGWSAIWLAEAARDTGGHVTTVDVQEWPGVAENLSGFEVDRVVADGGAYLAGRNDGEIDLLFLDAERAEYASWWPHPARVLRPGGVLAMDNPGEAADFLALAGDCFIGGTAAVGKGLYLGWLKP</sequence>
<dbReference type="EMBL" id="OBDY01000034">
    <property type="protein sequence ID" value="SNY68798.1"/>
    <property type="molecule type" value="Genomic_DNA"/>
</dbReference>
<dbReference type="AlphaFoldDB" id="A0A285K8C6"/>
<dbReference type="Gene3D" id="3.40.50.150">
    <property type="entry name" value="Vaccinia Virus protein VP39"/>
    <property type="match status" value="1"/>
</dbReference>
<dbReference type="InterPro" id="IPR029063">
    <property type="entry name" value="SAM-dependent_MTases_sf"/>
</dbReference>
<evidence type="ECO:0000313" key="1">
    <source>
        <dbReference type="EMBL" id="SNY68798.1"/>
    </source>
</evidence>
<name>A0A285K8C6_9ACTN</name>
<keyword evidence="1" id="KW-0489">Methyltransferase</keyword>
<keyword evidence="2" id="KW-1185">Reference proteome</keyword>
<dbReference type="Proteomes" id="UP000219612">
    <property type="component" value="Unassembled WGS sequence"/>
</dbReference>
<evidence type="ECO:0000313" key="2">
    <source>
        <dbReference type="Proteomes" id="UP000219612"/>
    </source>
</evidence>
<reference evidence="1 2" key="1">
    <citation type="submission" date="2017-09" db="EMBL/GenBank/DDBJ databases">
        <authorList>
            <person name="Ehlers B."/>
            <person name="Leendertz F.H."/>
        </authorList>
    </citation>
    <scope>NUCLEOTIDE SEQUENCE [LARGE SCALE GENOMIC DNA]</scope>
    <source>
        <strain evidence="1 2">CGMCC 4.6857</strain>
    </source>
</reference>
<dbReference type="PANTHER" id="PTHR43167">
    <property type="entry name" value="PUTATIVE (AFU_ORTHOLOGUE AFUA_6G01830)-RELATED"/>
    <property type="match status" value="1"/>
</dbReference>
<dbReference type="PANTHER" id="PTHR43167:SF1">
    <property type="entry name" value="PUTATIVE (AFU_ORTHOLOGUE AFUA_6G01830)-RELATED"/>
    <property type="match status" value="1"/>
</dbReference>
<gene>
    <name evidence="1" type="ORF">SAMN05421748_13422</name>
</gene>
<keyword evidence="1" id="KW-0808">Transferase</keyword>